<accession>A0A401R4I6</accession>
<comment type="caution">
    <text evidence="2">The sequence shown here is derived from an EMBL/GenBank/DDBJ whole genome shotgun (WGS) entry which is preliminary data.</text>
</comment>
<evidence type="ECO:0000256" key="1">
    <source>
        <dbReference type="SAM" id="MobiDB-lite"/>
    </source>
</evidence>
<sequence>MLASNPCAFSLLHESQAIAENPNTPSAKTPATTVTTPETNGPTQARESRSSPTGTDMPPMPQPNPTLTS</sequence>
<organism evidence="2 3">
    <name type="scientific">Streptomyces noursei</name>
    <name type="common">Streptomyces albulus</name>
    <dbReference type="NCBI Taxonomy" id="1971"/>
    <lineage>
        <taxon>Bacteria</taxon>
        <taxon>Bacillati</taxon>
        <taxon>Actinomycetota</taxon>
        <taxon>Actinomycetes</taxon>
        <taxon>Kitasatosporales</taxon>
        <taxon>Streptomycetaceae</taxon>
        <taxon>Streptomyces</taxon>
    </lineage>
</organism>
<evidence type="ECO:0000313" key="2">
    <source>
        <dbReference type="EMBL" id="GCB92520.1"/>
    </source>
</evidence>
<name>A0A401R4I6_STRNR</name>
<dbReference type="AlphaFoldDB" id="A0A401R4I6"/>
<proteinExistence type="predicted"/>
<feature type="compositionally biased region" description="Low complexity" evidence="1">
    <location>
        <begin position="24"/>
        <end position="43"/>
    </location>
</feature>
<feature type="compositionally biased region" description="Pro residues" evidence="1">
    <location>
        <begin position="58"/>
        <end position="69"/>
    </location>
</feature>
<protein>
    <submittedName>
        <fullName evidence="2">Uncharacterized protein</fullName>
    </submittedName>
</protein>
<gene>
    <name evidence="2" type="ORF">SALB_05287</name>
</gene>
<evidence type="ECO:0000313" key="3">
    <source>
        <dbReference type="Proteomes" id="UP000288351"/>
    </source>
</evidence>
<feature type="region of interest" description="Disordered" evidence="1">
    <location>
        <begin position="16"/>
        <end position="69"/>
    </location>
</feature>
<dbReference type="Proteomes" id="UP000288351">
    <property type="component" value="Unassembled WGS sequence"/>
</dbReference>
<reference evidence="2 3" key="1">
    <citation type="journal article" date="2019" name="Microbiol. Resour. Announc.">
        <title>Draft Genome Sequence of the Most Traditional epsilon-Poly-l-Lysine Producer, Streptomyces albulus NBRC14147.</title>
        <authorList>
            <person name="Yamanaka K."/>
            <person name="Hamano Y."/>
        </authorList>
    </citation>
    <scope>NUCLEOTIDE SEQUENCE [LARGE SCALE GENOMIC DNA]</scope>
    <source>
        <strain evidence="2 3">NBRC 14147</strain>
    </source>
</reference>
<dbReference type="EMBL" id="BHXC01000006">
    <property type="protein sequence ID" value="GCB92520.1"/>
    <property type="molecule type" value="Genomic_DNA"/>
</dbReference>